<reference evidence="10 11" key="2">
    <citation type="journal article" date="2019" name="Nat. Med.">
        <title>A library of human gut bacterial isolates paired with longitudinal multiomics data enables mechanistic microbiome research.</title>
        <authorList>
            <person name="Poyet M."/>
            <person name="Groussin M."/>
            <person name="Gibbons S.M."/>
            <person name="Avila-Pacheco J."/>
            <person name="Jiang X."/>
            <person name="Kearney S.M."/>
            <person name="Perrotta A.R."/>
            <person name="Berdy B."/>
            <person name="Zhao S."/>
            <person name="Lieberman T.D."/>
            <person name="Swanson P.K."/>
            <person name="Smith M."/>
            <person name="Roesemann S."/>
            <person name="Alexander J.E."/>
            <person name="Rich S.A."/>
            <person name="Livny J."/>
            <person name="Vlamakis H."/>
            <person name="Clish C."/>
            <person name="Bullock K."/>
            <person name="Deik A."/>
            <person name="Scott J."/>
            <person name="Pierce K.A."/>
            <person name="Xavier R.J."/>
            <person name="Alm E.J."/>
        </authorList>
    </citation>
    <scope>NUCLEOTIDE SEQUENCE [LARGE SCALE GENOMIC DNA]</scope>
    <source>
        <strain evidence="7 11">BIOML-A10</strain>
        <strain evidence="6 10">BIOML-A11</strain>
    </source>
</reference>
<evidence type="ECO:0000313" key="6">
    <source>
        <dbReference type="EMBL" id="MRY82825.1"/>
    </source>
</evidence>
<dbReference type="Pfam" id="PF12970">
    <property type="entry name" value="DUF3858"/>
    <property type="match status" value="1"/>
</dbReference>
<dbReference type="Gene3D" id="3.10.620.30">
    <property type="match status" value="1"/>
</dbReference>
<dbReference type="EMBL" id="WKMW01000001">
    <property type="protein sequence ID" value="MRY82825.1"/>
    <property type="molecule type" value="Genomic_DNA"/>
</dbReference>
<dbReference type="InterPro" id="IPR024544">
    <property type="entry name" value="DUF3858"/>
</dbReference>
<gene>
    <name evidence="5" type="ORF">ERS852560_00312</name>
    <name evidence="7" type="ORF">GKD54_00815</name>
    <name evidence="6" type="ORF">GKD58_00815</name>
    <name evidence="8" type="ORF">P2T59_06180</name>
</gene>
<dbReference type="EMBL" id="CP120353">
    <property type="protein sequence ID" value="WET65570.1"/>
    <property type="molecule type" value="Genomic_DNA"/>
</dbReference>
<feature type="domain" description="DUF3858" evidence="4">
    <location>
        <begin position="415"/>
        <end position="530"/>
    </location>
</feature>
<dbReference type="RefSeq" id="WP_057327684.1">
    <property type="nucleotide sequence ID" value="NZ_CP120353.1"/>
</dbReference>
<evidence type="ECO:0000259" key="2">
    <source>
        <dbReference type="Pfam" id="PF01841"/>
    </source>
</evidence>
<evidence type="ECO:0000313" key="7">
    <source>
        <dbReference type="EMBL" id="MRZ04778.1"/>
    </source>
</evidence>
<evidence type="ECO:0000256" key="1">
    <source>
        <dbReference type="SAM" id="SignalP"/>
    </source>
</evidence>
<evidence type="ECO:0000313" key="11">
    <source>
        <dbReference type="Proteomes" id="UP000471216"/>
    </source>
</evidence>
<evidence type="ECO:0000313" key="8">
    <source>
        <dbReference type="EMBL" id="WET65570.1"/>
    </source>
</evidence>
<reference evidence="5 9" key="1">
    <citation type="submission" date="2015-09" db="EMBL/GenBank/DDBJ databases">
        <authorList>
            <consortium name="Pathogen Informatics"/>
        </authorList>
    </citation>
    <scope>NUCLEOTIDE SEQUENCE [LARGE SCALE GENOMIC DNA]</scope>
    <source>
        <strain evidence="5 9">2789STDY5834948</strain>
    </source>
</reference>
<dbReference type="Pfam" id="PF01841">
    <property type="entry name" value="Transglut_core"/>
    <property type="match status" value="1"/>
</dbReference>
<dbReference type="Proteomes" id="UP000095332">
    <property type="component" value="Unassembled WGS sequence"/>
</dbReference>
<feature type="chain" id="PRO_5042683487" evidence="1">
    <location>
        <begin position="24"/>
        <end position="532"/>
    </location>
</feature>
<dbReference type="EMBL" id="WKMX01000001">
    <property type="protein sequence ID" value="MRZ04778.1"/>
    <property type="molecule type" value="Genomic_DNA"/>
</dbReference>
<feature type="signal peptide" evidence="1">
    <location>
        <begin position="1"/>
        <end position="23"/>
    </location>
</feature>
<keyword evidence="1" id="KW-0732">Signal</keyword>
<dbReference type="EMBL" id="CZBM01000001">
    <property type="protein sequence ID" value="CUP56740.1"/>
    <property type="molecule type" value="Genomic_DNA"/>
</dbReference>
<accession>A0A174PD29</accession>
<dbReference type="Proteomes" id="UP000471216">
    <property type="component" value="Unassembled WGS sequence"/>
</dbReference>
<evidence type="ECO:0000313" key="10">
    <source>
        <dbReference type="Proteomes" id="UP000450599"/>
    </source>
</evidence>
<dbReference type="Gene3D" id="2.60.120.1130">
    <property type="match status" value="1"/>
</dbReference>
<evidence type="ECO:0000313" key="5">
    <source>
        <dbReference type="EMBL" id="CUP56740.1"/>
    </source>
</evidence>
<organism evidence="5 9">
    <name type="scientific">Parabacteroides distasonis</name>
    <dbReference type="NCBI Taxonomy" id="823"/>
    <lineage>
        <taxon>Bacteria</taxon>
        <taxon>Pseudomonadati</taxon>
        <taxon>Bacteroidota</taxon>
        <taxon>Bacteroidia</taxon>
        <taxon>Bacteroidales</taxon>
        <taxon>Tannerellaceae</taxon>
        <taxon>Parabacteroides</taxon>
    </lineage>
</organism>
<dbReference type="Gene3D" id="2.60.40.3140">
    <property type="match status" value="1"/>
</dbReference>
<dbReference type="Pfam" id="PF12969">
    <property type="entry name" value="DUF3857"/>
    <property type="match status" value="1"/>
</dbReference>
<dbReference type="InterPro" id="IPR002931">
    <property type="entry name" value="Transglutaminase-like"/>
</dbReference>
<reference evidence="8" key="3">
    <citation type="submission" date="2023-03" db="EMBL/GenBank/DDBJ databases">
        <title>Parabacteroides distasonis, a bacteria resistant against UC.</title>
        <authorList>
            <person name="Dai W."/>
        </authorList>
    </citation>
    <scope>NUCLEOTIDE SEQUENCE</scope>
    <source>
        <strain evidence="8">F1-28</strain>
    </source>
</reference>
<proteinExistence type="predicted"/>
<feature type="domain" description="Transglutaminase-like" evidence="2">
    <location>
        <begin position="253"/>
        <end position="334"/>
    </location>
</feature>
<protein>
    <submittedName>
        <fullName evidence="6">DUF3858 domain-containing protein</fullName>
    </submittedName>
    <submittedName>
        <fullName evidence="5">Domain of Uncharacterized Function with PDB structure</fullName>
    </submittedName>
</protein>
<dbReference type="InterPro" id="IPR038765">
    <property type="entry name" value="Papain-like_cys_pep_sf"/>
</dbReference>
<dbReference type="AlphaFoldDB" id="A0A174PD29"/>
<dbReference type="Proteomes" id="UP001221009">
    <property type="component" value="Chromosome"/>
</dbReference>
<dbReference type="SUPFAM" id="SSF54001">
    <property type="entry name" value="Cysteine proteinases"/>
    <property type="match status" value="1"/>
</dbReference>
<sequence length="532" mass="58162">MIKITYKLILLLSLLAMTVTSFAASEAEYGKVSKAWTLHADGSQEYRSSMELTLFTHTAMNSTYGESFIVYNPDFQTLKIHSSYTRQKDGTIVKTPDNAFVEVLPRFAADAPAYNQLKEMVVVHTGLELGATIYLDYSIITKPGYYPALDINERLQETSPVKECKVSISVPENSPLAWQLLGSDAKASQATRNGAKEVSWTLRNLPASSREAFLPQNQDGIPRLIASSYSSNKEALSTLNKRFNTSGNYESKTFGSYITEKATSDEEKVNAIRNHVVNNMGYCAIPLACTGYSIRNVDTALRSAYGTLAEKTQLLNVLLNAVGIQSEVVAVYPGNLDIDACGLSTIKNLAVKATVAGKDKYLSAVSLAPSALTARGELDQVLTLNGTSIALQAEPTIIKENKAVSVSKNEAQNGFAICTLPAITGGIDSWGMSALNSKRSNLFELPSLIKEEVTYTVTPAEGMKLQTSTKEQVISKPFGKVTRTITPRGNTIEVVRTIELDKQQFTPAEYSDVRSLIHEWTNPDNRVLLFSL</sequence>
<dbReference type="InterPro" id="IPR024618">
    <property type="entry name" value="DUF3857"/>
</dbReference>
<evidence type="ECO:0000259" key="4">
    <source>
        <dbReference type="Pfam" id="PF12970"/>
    </source>
</evidence>
<name>A0A174PD29_PARDI</name>
<evidence type="ECO:0000313" key="9">
    <source>
        <dbReference type="Proteomes" id="UP000095332"/>
    </source>
</evidence>
<feature type="domain" description="DUF3857" evidence="3">
    <location>
        <begin position="40"/>
        <end position="207"/>
    </location>
</feature>
<evidence type="ECO:0000259" key="3">
    <source>
        <dbReference type="Pfam" id="PF12969"/>
    </source>
</evidence>
<dbReference type="Proteomes" id="UP000450599">
    <property type="component" value="Unassembled WGS sequence"/>
</dbReference>